<feature type="transmembrane region" description="Helical" evidence="1">
    <location>
        <begin position="232"/>
        <end position="252"/>
    </location>
</feature>
<feature type="signal peptide" evidence="2">
    <location>
        <begin position="1"/>
        <end position="22"/>
    </location>
</feature>
<sequence>VSPIRFASGIVSMTLLCPEVMAGSLGIAATLADSVVQCALLGVSKRRLTDFLLYPGGALEYMSLLHLCFSISNQVYNIHKRDGNSWSDVTRLGLQLCTSGLSIGISVALLNEGYLAQLILSIVAFVLIVGLLGLTEALFQRMLLWRAAIGIQTVSLLYRLMMHAMLYAKRVRWELDIDYYHVQEYNLCIAVFLACSTFLSISMSNPGAAAGTVAVLIGLTIRSILKWQLGSFRNTCIGCLVLSIATAAQVVYNTEVRRPVQKSSKAN</sequence>
<comment type="caution">
    <text evidence="3">The sequence shown here is derived from an EMBL/GenBank/DDBJ whole genome shotgun (WGS) entry which is preliminary data.</text>
</comment>
<dbReference type="AlphaFoldDB" id="V6TTN8"/>
<keyword evidence="1" id="KW-0812">Transmembrane</keyword>
<name>V6TTN8_GIAIN</name>
<feature type="chain" id="PRO_5004752117" evidence="2">
    <location>
        <begin position="23"/>
        <end position="267"/>
    </location>
</feature>
<feature type="transmembrane region" description="Helical" evidence="1">
    <location>
        <begin position="143"/>
        <end position="161"/>
    </location>
</feature>
<keyword evidence="2" id="KW-0732">Signal</keyword>
<reference evidence="3 4" key="2">
    <citation type="journal article" date="2013" name="Genome Biol. Evol.">
        <title>Genome sequencing of Giardia lamblia genotypes A2 and B isolates (DH and GS) and comparative analysis with the genomes of genotypes A1 and E (WB and Pig).</title>
        <authorList>
            <person name="Adam R.D."/>
            <person name="Dahlstrom E.W."/>
            <person name="Martens C.A."/>
            <person name="Bruno D.P."/>
            <person name="Barbian K.D."/>
            <person name="Ricklefs S.M."/>
            <person name="Hernandez M.M."/>
            <person name="Narla N.P."/>
            <person name="Patel R.B."/>
            <person name="Porcella S.F."/>
            <person name="Nash T.E."/>
        </authorList>
    </citation>
    <scope>NUCLEOTIDE SEQUENCE [LARGE SCALE GENOMIC DNA]</scope>
    <source>
        <strain evidence="3 4">GS</strain>
    </source>
</reference>
<dbReference type="Proteomes" id="UP000018040">
    <property type="component" value="Unassembled WGS sequence"/>
</dbReference>
<dbReference type="VEuPathDB" id="GiardiaDB:GL50803_0029486"/>
<dbReference type="EMBL" id="AHHH01000115">
    <property type="protein sequence ID" value="ESU41687.1"/>
    <property type="molecule type" value="Genomic_DNA"/>
</dbReference>
<evidence type="ECO:0000256" key="2">
    <source>
        <dbReference type="SAM" id="SignalP"/>
    </source>
</evidence>
<proteinExistence type="predicted"/>
<keyword evidence="1" id="KW-0472">Membrane</keyword>
<keyword evidence="1" id="KW-1133">Transmembrane helix</keyword>
<accession>V6TTN8</accession>
<dbReference type="VEuPathDB" id="GiardiaDB:DHA2_152198"/>
<dbReference type="VEuPathDB" id="GiardiaDB:GL50581_3509"/>
<protein>
    <submittedName>
        <fullName evidence="3">Uncharacterized protein</fullName>
    </submittedName>
</protein>
<evidence type="ECO:0000313" key="3">
    <source>
        <dbReference type="EMBL" id="ESU41687.1"/>
    </source>
</evidence>
<dbReference type="OrthoDB" id="10256389at2759"/>
<feature type="transmembrane region" description="Helical" evidence="1">
    <location>
        <begin position="118"/>
        <end position="137"/>
    </location>
</feature>
<feature type="non-terminal residue" evidence="3">
    <location>
        <position position="1"/>
    </location>
</feature>
<feature type="transmembrane region" description="Helical" evidence="1">
    <location>
        <begin position="207"/>
        <end position="225"/>
    </location>
</feature>
<dbReference type="VEuPathDB" id="GiardiaDB:QR46_3713"/>
<reference evidence="4" key="1">
    <citation type="submission" date="2012-02" db="EMBL/GenBank/DDBJ databases">
        <title>Genome sequencing of Giardia lamblia Genotypes A2 and B isolates (DH and GS) and comparative analysis with the genomes of Genotypes A1 and E (WB and Pig).</title>
        <authorList>
            <person name="Adam R."/>
            <person name="Dahlstrom E."/>
            <person name="Martens C."/>
            <person name="Bruno D."/>
            <person name="Barbian K."/>
            <person name="Porcella S.F."/>
            <person name="Nash T."/>
        </authorList>
    </citation>
    <scope>NUCLEOTIDE SEQUENCE</scope>
    <source>
        <strain evidence="4">GS</strain>
    </source>
</reference>
<gene>
    <name evidence="3" type="ORF">GSB_152564</name>
</gene>
<evidence type="ECO:0000256" key="1">
    <source>
        <dbReference type="SAM" id="Phobius"/>
    </source>
</evidence>
<organism evidence="3 4">
    <name type="scientific">Giardia intestinalis</name>
    <name type="common">Giardia lamblia</name>
    <dbReference type="NCBI Taxonomy" id="5741"/>
    <lineage>
        <taxon>Eukaryota</taxon>
        <taxon>Metamonada</taxon>
        <taxon>Diplomonadida</taxon>
        <taxon>Hexamitidae</taxon>
        <taxon>Giardiinae</taxon>
        <taxon>Giardia</taxon>
    </lineage>
</organism>
<evidence type="ECO:0000313" key="4">
    <source>
        <dbReference type="Proteomes" id="UP000018040"/>
    </source>
</evidence>
<feature type="transmembrane region" description="Helical" evidence="1">
    <location>
        <begin position="182"/>
        <end position="201"/>
    </location>
</feature>